<dbReference type="EMBL" id="CM007655">
    <property type="protein sequence ID" value="ONI06502.1"/>
    <property type="molecule type" value="Genomic_DNA"/>
</dbReference>
<evidence type="ECO:0000313" key="1">
    <source>
        <dbReference type="EMBL" id="ONI06501.1"/>
    </source>
</evidence>
<dbReference type="EMBL" id="CM007655">
    <property type="protein sequence ID" value="ONI06501.1"/>
    <property type="molecule type" value="Genomic_DNA"/>
</dbReference>
<reference evidence="1 2" key="1">
    <citation type="journal article" date="2013" name="Nat. Genet.">
        <title>The high-quality draft genome of peach (Prunus persica) identifies unique patterns of genetic diversity, domestication and genome evolution.</title>
        <authorList>
            <consortium name="International Peach Genome Initiative"/>
            <person name="Verde I."/>
            <person name="Abbott A.G."/>
            <person name="Scalabrin S."/>
            <person name="Jung S."/>
            <person name="Shu S."/>
            <person name="Marroni F."/>
            <person name="Zhebentyayeva T."/>
            <person name="Dettori M.T."/>
            <person name="Grimwood J."/>
            <person name="Cattonaro F."/>
            <person name="Zuccolo A."/>
            <person name="Rossini L."/>
            <person name="Jenkins J."/>
            <person name="Vendramin E."/>
            <person name="Meisel L.A."/>
            <person name="Decroocq V."/>
            <person name="Sosinski B."/>
            <person name="Prochnik S."/>
            <person name="Mitros T."/>
            <person name="Policriti A."/>
            <person name="Cipriani G."/>
            <person name="Dondini L."/>
            <person name="Ficklin S."/>
            <person name="Goodstein D.M."/>
            <person name="Xuan P."/>
            <person name="Del Fabbro C."/>
            <person name="Aramini V."/>
            <person name="Copetti D."/>
            <person name="Gonzalez S."/>
            <person name="Horner D.S."/>
            <person name="Falchi R."/>
            <person name="Lucas S."/>
            <person name="Mica E."/>
            <person name="Maldonado J."/>
            <person name="Lazzari B."/>
            <person name="Bielenberg D."/>
            <person name="Pirona R."/>
            <person name="Miculan M."/>
            <person name="Barakat A."/>
            <person name="Testolin R."/>
            <person name="Stella A."/>
            <person name="Tartarini S."/>
            <person name="Tonutti P."/>
            <person name="Arus P."/>
            <person name="Orellana A."/>
            <person name="Wells C."/>
            <person name="Main D."/>
            <person name="Vizzotto G."/>
            <person name="Silva H."/>
            <person name="Salamini F."/>
            <person name="Schmutz J."/>
            <person name="Morgante M."/>
            <person name="Rokhsar D.S."/>
        </authorList>
    </citation>
    <scope>NUCLEOTIDE SEQUENCE [LARGE SCALE GENOMIC DNA]</scope>
    <source>
        <strain evidence="2">cv. Nemared</strain>
    </source>
</reference>
<gene>
    <name evidence="1" type="ORF">PRUPE_5G064800</name>
</gene>
<evidence type="ECO:0000313" key="2">
    <source>
        <dbReference type="Proteomes" id="UP000006882"/>
    </source>
</evidence>
<dbReference type="Gramene" id="ONI06501">
    <property type="protein sequence ID" value="ONI06501"/>
    <property type="gene ID" value="PRUPE_5G064800"/>
</dbReference>
<dbReference type="AlphaFoldDB" id="A0A251P4N3"/>
<dbReference type="Gramene" id="ONI06502">
    <property type="protein sequence ID" value="ONI06502"/>
    <property type="gene ID" value="PRUPE_5G064800"/>
</dbReference>
<proteinExistence type="predicted"/>
<accession>A0A251P4N3</accession>
<keyword evidence="2" id="KW-1185">Reference proteome</keyword>
<protein>
    <submittedName>
        <fullName evidence="1">Uncharacterized protein</fullName>
    </submittedName>
</protein>
<dbReference type="Proteomes" id="UP000006882">
    <property type="component" value="Chromosome G5"/>
</dbReference>
<organism evidence="1 2">
    <name type="scientific">Prunus persica</name>
    <name type="common">Peach</name>
    <name type="synonym">Amygdalus persica</name>
    <dbReference type="NCBI Taxonomy" id="3760"/>
    <lineage>
        <taxon>Eukaryota</taxon>
        <taxon>Viridiplantae</taxon>
        <taxon>Streptophyta</taxon>
        <taxon>Embryophyta</taxon>
        <taxon>Tracheophyta</taxon>
        <taxon>Spermatophyta</taxon>
        <taxon>Magnoliopsida</taxon>
        <taxon>eudicotyledons</taxon>
        <taxon>Gunneridae</taxon>
        <taxon>Pentapetalae</taxon>
        <taxon>rosids</taxon>
        <taxon>fabids</taxon>
        <taxon>Rosales</taxon>
        <taxon>Rosaceae</taxon>
        <taxon>Amygdaloideae</taxon>
        <taxon>Amygdaleae</taxon>
        <taxon>Prunus</taxon>
    </lineage>
</organism>
<reference evidence="1" key="2">
    <citation type="submission" date="2016-12" db="EMBL/GenBank/DDBJ databases">
        <title>WGS assembly of Prunus persica.</title>
        <authorList>
            <person name="Verde I."/>
            <person name="Jenkins J."/>
            <person name="Dondini L."/>
            <person name="Micali S."/>
            <person name="Pagliarani G."/>
            <person name="Vendramin E."/>
            <person name="Paris R."/>
            <person name="Aramini V."/>
            <person name="Gazza L."/>
            <person name="Rossini L."/>
            <person name="Bassi D."/>
            <person name="Troggio M."/>
            <person name="Shu S."/>
            <person name="Grimwood J.H."/>
            <person name="Tartarini S."/>
            <person name="Dettori M.T."/>
            <person name="Schmutz J."/>
        </authorList>
    </citation>
    <scope>NUCLEOTIDE SEQUENCE</scope>
</reference>
<sequence length="68" mass="7750">MLANILFFNPIQKTKQNKTKQNQTTLGFRFLLSQISYICTYHPSLTITPRPLSSPLPLSFVFPIISPP</sequence>
<name>A0A251P4N3_PRUPE</name>